<accession>A0A1M5C8S3</accession>
<evidence type="ECO:0000256" key="1">
    <source>
        <dbReference type="ARBA" id="ARBA00008007"/>
    </source>
</evidence>
<dbReference type="EMBL" id="FQVB01000019">
    <property type="protein sequence ID" value="SHF50802.1"/>
    <property type="molecule type" value="Genomic_DNA"/>
</dbReference>
<feature type="domain" description="Phosphoribosyltransferase" evidence="2">
    <location>
        <begin position="149"/>
        <end position="240"/>
    </location>
</feature>
<sequence length="245" mass="26644">MAGVGRLLRRISDWILPPVCAGCGAACEDFAAAGWCRPCLGRIRLVASPLCPGCGRPFPATAAMPDHLCGECLQGHFHFDRARSAALYEEAVRKGVLELKFHGSLPWAEALAGLILFNPETRQILLEADLLVPVPLHTHRLRQRGFNQSSVLAGRLARKTGRKVERVLLRHRRTRPQTRLSREERLGNVRGAFRAASVHLVDGKKVVLIDDVFTTGTTLSECARILKRAGAASIAAVTAARAAPP</sequence>
<reference evidence="5" key="1">
    <citation type="submission" date="2016-11" db="EMBL/GenBank/DDBJ databases">
        <authorList>
            <person name="Varghese N."/>
            <person name="Submissions S."/>
        </authorList>
    </citation>
    <scope>NUCLEOTIDE SEQUENCE [LARGE SCALE GENOMIC DNA]</scope>
    <source>
        <strain evidence="5">DSM 9756</strain>
    </source>
</reference>
<organism evidence="4 5">
    <name type="scientific">Desulfacinum infernum DSM 9756</name>
    <dbReference type="NCBI Taxonomy" id="1121391"/>
    <lineage>
        <taxon>Bacteria</taxon>
        <taxon>Pseudomonadati</taxon>
        <taxon>Thermodesulfobacteriota</taxon>
        <taxon>Syntrophobacteria</taxon>
        <taxon>Syntrophobacterales</taxon>
        <taxon>Syntrophobacteraceae</taxon>
        <taxon>Desulfacinum</taxon>
    </lineage>
</organism>
<name>A0A1M5C8S3_9BACT</name>
<proteinExistence type="inferred from homology"/>
<dbReference type="InterPro" id="IPR029057">
    <property type="entry name" value="PRTase-like"/>
</dbReference>
<dbReference type="InterPro" id="IPR044005">
    <property type="entry name" value="DZR_2"/>
</dbReference>
<feature type="domain" description="Double zinc ribbon" evidence="3">
    <location>
        <begin position="12"/>
        <end position="73"/>
    </location>
</feature>
<keyword evidence="5" id="KW-1185">Reference proteome</keyword>
<dbReference type="Pfam" id="PF00156">
    <property type="entry name" value="Pribosyltran"/>
    <property type="match status" value="1"/>
</dbReference>
<comment type="similarity">
    <text evidence="1">Belongs to the ComF/GntX family.</text>
</comment>
<evidence type="ECO:0000259" key="2">
    <source>
        <dbReference type="Pfam" id="PF00156"/>
    </source>
</evidence>
<dbReference type="CDD" id="cd06223">
    <property type="entry name" value="PRTases_typeI"/>
    <property type="match status" value="1"/>
</dbReference>
<dbReference type="InterPro" id="IPR000836">
    <property type="entry name" value="PRTase_dom"/>
</dbReference>
<dbReference type="InterPro" id="IPR051910">
    <property type="entry name" value="ComF/GntX_DNA_util-trans"/>
</dbReference>
<dbReference type="SUPFAM" id="SSF53271">
    <property type="entry name" value="PRTase-like"/>
    <property type="match status" value="1"/>
</dbReference>
<dbReference type="RefSeq" id="WP_073039142.1">
    <property type="nucleotide sequence ID" value="NZ_FQVB01000019.1"/>
</dbReference>
<dbReference type="STRING" id="1121391.SAMN02745206_02135"/>
<protein>
    <submittedName>
        <fullName evidence="4">ComF family protein</fullName>
    </submittedName>
</protein>
<evidence type="ECO:0000313" key="5">
    <source>
        <dbReference type="Proteomes" id="UP000184076"/>
    </source>
</evidence>
<dbReference type="PANTHER" id="PTHR47505">
    <property type="entry name" value="DNA UTILIZATION PROTEIN YHGH"/>
    <property type="match status" value="1"/>
</dbReference>
<evidence type="ECO:0000313" key="4">
    <source>
        <dbReference type="EMBL" id="SHF50802.1"/>
    </source>
</evidence>
<gene>
    <name evidence="4" type="ORF">SAMN02745206_02135</name>
</gene>
<evidence type="ECO:0000259" key="3">
    <source>
        <dbReference type="Pfam" id="PF18912"/>
    </source>
</evidence>
<dbReference type="AlphaFoldDB" id="A0A1M5C8S3"/>
<dbReference type="Pfam" id="PF18912">
    <property type="entry name" value="DZR_2"/>
    <property type="match status" value="1"/>
</dbReference>
<dbReference type="PANTHER" id="PTHR47505:SF1">
    <property type="entry name" value="DNA UTILIZATION PROTEIN YHGH"/>
    <property type="match status" value="1"/>
</dbReference>
<dbReference type="Proteomes" id="UP000184076">
    <property type="component" value="Unassembled WGS sequence"/>
</dbReference>
<dbReference type="Gene3D" id="3.40.50.2020">
    <property type="match status" value="1"/>
</dbReference>